<dbReference type="AlphaFoldDB" id="A0A919YPB0"/>
<organism evidence="9 10">
    <name type="scientific">Paenibacillus montaniterrae</name>
    <dbReference type="NCBI Taxonomy" id="429341"/>
    <lineage>
        <taxon>Bacteria</taxon>
        <taxon>Bacillati</taxon>
        <taxon>Bacillota</taxon>
        <taxon>Bacilli</taxon>
        <taxon>Bacillales</taxon>
        <taxon>Paenibacillaceae</taxon>
        <taxon>Paenibacillus</taxon>
    </lineage>
</organism>
<keyword evidence="3" id="KW-1003">Cell membrane</keyword>
<protein>
    <submittedName>
        <fullName evidence="9">BMP family ABC transporter substrate-binding protein</fullName>
    </submittedName>
</protein>
<feature type="signal peptide" evidence="7">
    <location>
        <begin position="1"/>
        <end position="19"/>
    </location>
</feature>
<reference evidence="9" key="1">
    <citation type="submission" date="2021-03" db="EMBL/GenBank/DDBJ databases">
        <title>Antimicrobial resistance genes in bacteria isolated from Japanese honey, and their potential for conferring macrolide and lincosamide resistance in the American foulbrood pathogen Paenibacillus larvae.</title>
        <authorList>
            <person name="Okamoto M."/>
            <person name="Kumagai M."/>
            <person name="Kanamori H."/>
            <person name="Takamatsu D."/>
        </authorList>
    </citation>
    <scope>NUCLEOTIDE SEQUENCE</scope>
    <source>
        <strain evidence="9">J40TS1</strain>
    </source>
</reference>
<evidence type="ECO:0000256" key="7">
    <source>
        <dbReference type="SAM" id="SignalP"/>
    </source>
</evidence>
<evidence type="ECO:0000313" key="9">
    <source>
        <dbReference type="EMBL" id="GIP16842.1"/>
    </source>
</evidence>
<dbReference type="Proteomes" id="UP000683139">
    <property type="component" value="Unassembled WGS sequence"/>
</dbReference>
<keyword evidence="10" id="KW-1185">Reference proteome</keyword>
<accession>A0A919YPB0</accession>
<evidence type="ECO:0000259" key="8">
    <source>
        <dbReference type="Pfam" id="PF02608"/>
    </source>
</evidence>
<dbReference type="SUPFAM" id="SSF53822">
    <property type="entry name" value="Periplasmic binding protein-like I"/>
    <property type="match status" value="1"/>
</dbReference>
<evidence type="ECO:0000256" key="4">
    <source>
        <dbReference type="ARBA" id="ARBA00022729"/>
    </source>
</evidence>
<evidence type="ECO:0000256" key="5">
    <source>
        <dbReference type="ARBA" id="ARBA00023136"/>
    </source>
</evidence>
<dbReference type="PANTHER" id="PTHR34296:SF2">
    <property type="entry name" value="ABC TRANSPORTER GUANOSINE-BINDING PROTEIN NUPN"/>
    <property type="match status" value="1"/>
</dbReference>
<comment type="similarity">
    <text evidence="2">Belongs to the BMP lipoprotein family.</text>
</comment>
<dbReference type="GO" id="GO:0005886">
    <property type="term" value="C:plasma membrane"/>
    <property type="evidence" value="ECO:0007669"/>
    <property type="project" value="UniProtKB-SubCell"/>
</dbReference>
<dbReference type="PROSITE" id="PS51257">
    <property type="entry name" value="PROKAR_LIPOPROTEIN"/>
    <property type="match status" value="1"/>
</dbReference>
<dbReference type="EMBL" id="BOSE01000004">
    <property type="protein sequence ID" value="GIP16842.1"/>
    <property type="molecule type" value="Genomic_DNA"/>
</dbReference>
<dbReference type="InterPro" id="IPR050957">
    <property type="entry name" value="BMP_lipoprotein"/>
</dbReference>
<sequence length="353" mass="37639">MKKRLAVLMTLALVIGLLAACGGGNNGNQGNNAANTGSNNASNTDSEKKDMKIALVLPEEIGVNPFFELMDKGFQQAGKDFGVEVKTIESSDASAFEQNFRAAVAEKYDLIITATFQAEDALRKIAAENPELPLAIIDQVVPDVPNVRSVAFKENEASFLLGAAAGLITESNVVGNIVAIEGELMDKYTVGFEKGLKHTNPDAKVLVSYVGGFNDTAKAKELAMVQHSQGADFIAGMSAVSDFGVFDAAKEKGFYTSGQDVDRTINDPEHIILSQLKGVDTVAYETVKEFVEGTFEYGPSYYGLAEDGVGLTFVTRDSESPLSEAIGEENIAKLKEIAEGIKNGEIDASVTKE</sequence>
<dbReference type="CDD" id="cd06304">
    <property type="entry name" value="PBP1_BmpA_Med_PnrA-like"/>
    <property type="match status" value="1"/>
</dbReference>
<feature type="domain" description="ABC transporter substrate-binding protein PnrA-like" evidence="8">
    <location>
        <begin position="52"/>
        <end position="338"/>
    </location>
</feature>
<feature type="chain" id="PRO_5039234578" evidence="7">
    <location>
        <begin position="20"/>
        <end position="353"/>
    </location>
</feature>
<keyword evidence="4 7" id="KW-0732">Signal</keyword>
<dbReference type="Pfam" id="PF02608">
    <property type="entry name" value="Bmp"/>
    <property type="match status" value="1"/>
</dbReference>
<gene>
    <name evidence="9" type="ORF">J40TS1_24840</name>
</gene>
<evidence type="ECO:0000256" key="1">
    <source>
        <dbReference type="ARBA" id="ARBA00004193"/>
    </source>
</evidence>
<name>A0A919YPB0_9BACL</name>
<evidence type="ECO:0000256" key="3">
    <source>
        <dbReference type="ARBA" id="ARBA00022475"/>
    </source>
</evidence>
<keyword evidence="6" id="KW-0449">Lipoprotein</keyword>
<evidence type="ECO:0000256" key="6">
    <source>
        <dbReference type="ARBA" id="ARBA00023288"/>
    </source>
</evidence>
<evidence type="ECO:0000256" key="2">
    <source>
        <dbReference type="ARBA" id="ARBA00008610"/>
    </source>
</evidence>
<dbReference type="InterPro" id="IPR028082">
    <property type="entry name" value="Peripla_BP_I"/>
</dbReference>
<comment type="caution">
    <text evidence="9">The sequence shown here is derived from an EMBL/GenBank/DDBJ whole genome shotgun (WGS) entry which is preliminary data.</text>
</comment>
<proteinExistence type="inferred from homology"/>
<evidence type="ECO:0000313" key="10">
    <source>
        <dbReference type="Proteomes" id="UP000683139"/>
    </source>
</evidence>
<comment type="subcellular location">
    <subcellularLocation>
        <location evidence="1">Cell membrane</location>
        <topology evidence="1">Lipid-anchor</topology>
    </subcellularLocation>
</comment>
<dbReference type="PANTHER" id="PTHR34296">
    <property type="entry name" value="TRANSCRIPTIONAL ACTIVATOR PROTEIN MED"/>
    <property type="match status" value="1"/>
</dbReference>
<dbReference type="Gene3D" id="3.40.50.2300">
    <property type="match status" value="2"/>
</dbReference>
<keyword evidence="5" id="KW-0472">Membrane</keyword>
<dbReference type="InterPro" id="IPR003760">
    <property type="entry name" value="PnrA-like"/>
</dbReference>
<dbReference type="RefSeq" id="WP_246563484.1">
    <property type="nucleotide sequence ID" value="NZ_BOSE01000004.1"/>
</dbReference>